<feature type="domain" description="PilZ" evidence="1">
    <location>
        <begin position="7"/>
        <end position="110"/>
    </location>
</feature>
<name>A0A2N5WYL6_9GAMM</name>
<evidence type="ECO:0000313" key="3">
    <source>
        <dbReference type="Proteomes" id="UP000235005"/>
    </source>
</evidence>
<dbReference type="OrthoDB" id="5734447at2"/>
<proteinExistence type="predicted"/>
<reference evidence="2 3" key="1">
    <citation type="submission" date="2018-01" db="EMBL/GenBank/DDBJ databases">
        <title>The draft genome sequence of Halioglobus lutimaris HF004.</title>
        <authorList>
            <person name="Du Z.-J."/>
            <person name="Shi M.-J."/>
        </authorList>
    </citation>
    <scope>NUCLEOTIDE SEQUENCE [LARGE SCALE GENOMIC DNA]</scope>
    <source>
        <strain evidence="2 3">HF004</strain>
    </source>
</reference>
<organism evidence="2 3">
    <name type="scientific">Pseudohalioglobus lutimaris</name>
    <dbReference type="NCBI Taxonomy" id="1737061"/>
    <lineage>
        <taxon>Bacteria</taxon>
        <taxon>Pseudomonadati</taxon>
        <taxon>Pseudomonadota</taxon>
        <taxon>Gammaproteobacteria</taxon>
        <taxon>Cellvibrionales</taxon>
        <taxon>Halieaceae</taxon>
        <taxon>Pseudohalioglobus</taxon>
    </lineage>
</organism>
<sequence length="128" mass="14580">MTFDYTDRRQYERIEVVQAIFIEVVGRGSRKESDNPILRCETVDISVGGLKVFVPEKIAAGSQLNLAVPMDDWKENLELRGEAKWSRPADGRAGYWVGLELMDASREDMERWCRIAHSLAPRVRPGEA</sequence>
<protein>
    <submittedName>
        <fullName evidence="2">PilZ domain-containing protein</fullName>
    </submittedName>
</protein>
<gene>
    <name evidence="2" type="ORF">C0039_17835</name>
</gene>
<dbReference type="InterPro" id="IPR009875">
    <property type="entry name" value="PilZ_domain"/>
</dbReference>
<dbReference type="AlphaFoldDB" id="A0A2N5WYL6"/>
<evidence type="ECO:0000259" key="1">
    <source>
        <dbReference type="Pfam" id="PF07238"/>
    </source>
</evidence>
<accession>A0A2N5WYL6</accession>
<dbReference type="Gene3D" id="2.40.10.220">
    <property type="entry name" value="predicted glycosyltransferase like domains"/>
    <property type="match status" value="1"/>
</dbReference>
<evidence type="ECO:0000313" key="2">
    <source>
        <dbReference type="EMBL" id="PLW67298.1"/>
    </source>
</evidence>
<dbReference type="EMBL" id="PKUS01000032">
    <property type="protein sequence ID" value="PLW67298.1"/>
    <property type="molecule type" value="Genomic_DNA"/>
</dbReference>
<comment type="caution">
    <text evidence="2">The sequence shown here is derived from an EMBL/GenBank/DDBJ whole genome shotgun (WGS) entry which is preliminary data.</text>
</comment>
<keyword evidence="3" id="KW-1185">Reference proteome</keyword>
<dbReference type="Pfam" id="PF07238">
    <property type="entry name" value="PilZ"/>
    <property type="match status" value="1"/>
</dbReference>
<dbReference type="GO" id="GO:0035438">
    <property type="term" value="F:cyclic-di-GMP binding"/>
    <property type="evidence" value="ECO:0007669"/>
    <property type="project" value="InterPro"/>
</dbReference>
<dbReference type="Proteomes" id="UP000235005">
    <property type="component" value="Unassembled WGS sequence"/>
</dbReference>
<dbReference type="SUPFAM" id="SSF141371">
    <property type="entry name" value="PilZ domain-like"/>
    <property type="match status" value="1"/>
</dbReference>
<dbReference type="RefSeq" id="WP_076000773.1">
    <property type="nucleotide sequence ID" value="NZ_PKUS01000032.1"/>
</dbReference>